<dbReference type="InterPro" id="IPR001387">
    <property type="entry name" value="Cro/C1-type_HTH"/>
</dbReference>
<evidence type="ECO:0000313" key="3">
    <source>
        <dbReference type="EMBL" id="MBB3048822.1"/>
    </source>
</evidence>
<keyword evidence="4" id="KW-1185">Reference proteome</keyword>
<protein>
    <submittedName>
        <fullName evidence="3">Transcriptional regulator with XRE-family HTH domain</fullName>
    </submittedName>
</protein>
<dbReference type="Proteomes" id="UP000537130">
    <property type="component" value="Unassembled WGS sequence"/>
</dbReference>
<dbReference type="InterPro" id="IPR010982">
    <property type="entry name" value="Lambda_DNA-bd_dom_sf"/>
</dbReference>
<dbReference type="SMART" id="SM00530">
    <property type="entry name" value="HTH_XRE"/>
    <property type="match status" value="1"/>
</dbReference>
<dbReference type="CDD" id="cd00093">
    <property type="entry name" value="HTH_XRE"/>
    <property type="match status" value="1"/>
</dbReference>
<dbReference type="Pfam" id="PF01381">
    <property type="entry name" value="HTH_3"/>
    <property type="match status" value="1"/>
</dbReference>
<dbReference type="SUPFAM" id="SSF47413">
    <property type="entry name" value="lambda repressor-like DNA-binding domains"/>
    <property type="match status" value="1"/>
</dbReference>
<proteinExistence type="predicted"/>
<name>A0A7W4W8L3_9GAMM</name>
<accession>A0A7W4W8L3</accession>
<feature type="compositionally biased region" description="Polar residues" evidence="1">
    <location>
        <begin position="100"/>
        <end position="117"/>
    </location>
</feature>
<evidence type="ECO:0000256" key="1">
    <source>
        <dbReference type="SAM" id="MobiDB-lite"/>
    </source>
</evidence>
<reference evidence="3 4" key="1">
    <citation type="submission" date="2020-08" db="EMBL/GenBank/DDBJ databases">
        <title>Genomic Encyclopedia of Type Strains, Phase III (KMG-III): the genomes of soil and plant-associated and newly described type strains.</title>
        <authorList>
            <person name="Whitman W."/>
        </authorList>
    </citation>
    <scope>NUCLEOTIDE SEQUENCE [LARGE SCALE GENOMIC DNA]</scope>
    <source>
        <strain evidence="3 4">CECT 8654</strain>
    </source>
</reference>
<dbReference type="Gene3D" id="1.10.260.40">
    <property type="entry name" value="lambda repressor-like DNA-binding domains"/>
    <property type="match status" value="1"/>
</dbReference>
<evidence type="ECO:0000313" key="4">
    <source>
        <dbReference type="Proteomes" id="UP000537130"/>
    </source>
</evidence>
<dbReference type="PROSITE" id="PS50943">
    <property type="entry name" value="HTH_CROC1"/>
    <property type="match status" value="1"/>
</dbReference>
<sequence>MKLSAQERQSLLLTLYREHLVGERTQGELLRTLRKQVLGFNQTEYAELVGVSRRTLSDIERDSGSPTQAVLTRVFKPFSLKPGLVLAHPQLVSAFLSESSAQASDNEARQTVATFTEDSGKPLSKVRR</sequence>
<comment type="caution">
    <text evidence="3">The sequence shown here is derived from an EMBL/GenBank/DDBJ whole genome shotgun (WGS) entry which is preliminary data.</text>
</comment>
<feature type="region of interest" description="Disordered" evidence="1">
    <location>
        <begin position="100"/>
        <end position="128"/>
    </location>
</feature>
<feature type="domain" description="HTH cro/C1-type" evidence="2">
    <location>
        <begin position="30"/>
        <end position="85"/>
    </location>
</feature>
<organism evidence="3 4">
    <name type="scientific">Litorivivens lipolytica</name>
    <dbReference type="NCBI Taxonomy" id="1524264"/>
    <lineage>
        <taxon>Bacteria</taxon>
        <taxon>Pseudomonadati</taxon>
        <taxon>Pseudomonadota</taxon>
        <taxon>Gammaproteobacteria</taxon>
        <taxon>Litorivivens</taxon>
    </lineage>
</organism>
<dbReference type="AlphaFoldDB" id="A0A7W4W8L3"/>
<evidence type="ECO:0000259" key="2">
    <source>
        <dbReference type="PROSITE" id="PS50943"/>
    </source>
</evidence>
<dbReference type="EMBL" id="JACHWY010000003">
    <property type="protein sequence ID" value="MBB3048822.1"/>
    <property type="molecule type" value="Genomic_DNA"/>
</dbReference>
<gene>
    <name evidence="3" type="ORF">FHR99_003096</name>
</gene>
<dbReference type="GO" id="GO:0003677">
    <property type="term" value="F:DNA binding"/>
    <property type="evidence" value="ECO:0007669"/>
    <property type="project" value="InterPro"/>
</dbReference>